<dbReference type="KEGG" id="meti:DK427_03860"/>
<evidence type="ECO:0000256" key="2">
    <source>
        <dbReference type="ARBA" id="ARBA00022801"/>
    </source>
</evidence>
<sequence>MTDSDHRRQAPLEAMFEATRLTGLGRLEESTALIQRTLLGLGNRPAQGSAQNAAPAAAPAGTPALPPPARGTDTPGVASPEPAQSALSPERVRAAVEGVVRGLGRGMAPVLKGLEGLGLDHLPGSARAPGPAQPATHTPDPGPGGGFADGHFACTAGERDYKLFVPSRPRRPAPLVVMLHGCTQTPEDFALGTGMNALAERDGLYVVYPGQSRRANGQRCWNWFEPRDQGREAGESAIIAGLTRAIMAEHAIDPARVYIAGLSAGGAAAVNVARAYPDLYAAVGVHSGLAAGCAWDLPSALMAMRSGAAGSEVSGSGGSGGRLPTIVFHGDEDGTVSARNADLVLAQAGIADLDAAPERIRAEGHPYTRTRYRDRSGRVLVEDWRVRGAGHAWSGGSPRGSYTDPRGPDASRAMLDFFAQHRLPDRI</sequence>
<dbReference type="Proteomes" id="UP000246058">
    <property type="component" value="Chromosome"/>
</dbReference>
<dbReference type="EMBL" id="CP029551">
    <property type="protein sequence ID" value="AWN34987.1"/>
    <property type="molecule type" value="Genomic_DNA"/>
</dbReference>
<dbReference type="SUPFAM" id="SSF53474">
    <property type="entry name" value="alpha/beta-Hydrolases"/>
    <property type="match status" value="1"/>
</dbReference>
<keyword evidence="1" id="KW-0732">Signal</keyword>
<evidence type="ECO:0000313" key="5">
    <source>
        <dbReference type="Proteomes" id="UP000246058"/>
    </source>
</evidence>
<evidence type="ECO:0000313" key="4">
    <source>
        <dbReference type="EMBL" id="AWN34987.1"/>
    </source>
</evidence>
<proteinExistence type="predicted"/>
<dbReference type="Pfam" id="PF10503">
    <property type="entry name" value="Esterase_PHB"/>
    <property type="match status" value="1"/>
</dbReference>
<protein>
    <submittedName>
        <fullName evidence="4">Esterase</fullName>
    </submittedName>
</protein>
<keyword evidence="2" id="KW-0378">Hydrolase</keyword>
<dbReference type="PANTHER" id="PTHR43037:SF1">
    <property type="entry name" value="BLL1128 PROTEIN"/>
    <property type="match status" value="1"/>
</dbReference>
<accession>A0A2U8VN14</accession>
<name>A0A2U8VN14_9HYPH</name>
<dbReference type="AlphaFoldDB" id="A0A2U8VN14"/>
<reference evidence="4 5" key="1">
    <citation type="submission" date="2018-05" db="EMBL/GenBank/DDBJ databases">
        <title>Complete Genome Sequence of Methylobacterium sp. 17Sr1-43.</title>
        <authorList>
            <person name="Srinivasan S."/>
        </authorList>
    </citation>
    <scope>NUCLEOTIDE SEQUENCE [LARGE SCALE GENOMIC DNA]</scope>
    <source>
        <strain evidence="4 5">17Sr1-43</strain>
    </source>
</reference>
<evidence type="ECO:0000256" key="1">
    <source>
        <dbReference type="ARBA" id="ARBA00022729"/>
    </source>
</evidence>
<keyword evidence="5" id="KW-1185">Reference proteome</keyword>
<dbReference type="RefSeq" id="WP_109950119.1">
    <property type="nucleotide sequence ID" value="NZ_CP029551.1"/>
</dbReference>
<dbReference type="InterPro" id="IPR050955">
    <property type="entry name" value="Plant_Biomass_Hydrol_Est"/>
</dbReference>
<feature type="region of interest" description="Disordered" evidence="3">
    <location>
        <begin position="121"/>
        <end position="150"/>
    </location>
</feature>
<dbReference type="InterPro" id="IPR029058">
    <property type="entry name" value="AB_hydrolase_fold"/>
</dbReference>
<dbReference type="GO" id="GO:0005576">
    <property type="term" value="C:extracellular region"/>
    <property type="evidence" value="ECO:0007669"/>
    <property type="project" value="InterPro"/>
</dbReference>
<dbReference type="InterPro" id="IPR010126">
    <property type="entry name" value="Esterase_phb"/>
</dbReference>
<evidence type="ECO:0000256" key="3">
    <source>
        <dbReference type="SAM" id="MobiDB-lite"/>
    </source>
</evidence>
<dbReference type="PANTHER" id="PTHR43037">
    <property type="entry name" value="UNNAMED PRODUCT-RELATED"/>
    <property type="match status" value="1"/>
</dbReference>
<dbReference type="NCBIfam" id="TIGR01840">
    <property type="entry name" value="esterase_phb"/>
    <property type="match status" value="1"/>
</dbReference>
<dbReference type="GO" id="GO:0016787">
    <property type="term" value="F:hydrolase activity"/>
    <property type="evidence" value="ECO:0007669"/>
    <property type="project" value="UniProtKB-KW"/>
</dbReference>
<feature type="compositionally biased region" description="Low complexity" evidence="3">
    <location>
        <begin position="45"/>
        <end position="63"/>
    </location>
</feature>
<dbReference type="OrthoDB" id="9767239at2"/>
<feature type="region of interest" description="Disordered" evidence="3">
    <location>
        <begin position="45"/>
        <end position="90"/>
    </location>
</feature>
<gene>
    <name evidence="4" type="ORF">DK427_03860</name>
</gene>
<organism evidence="4 5">
    <name type="scientific">Methylobacterium radiodurans</name>
    <dbReference type="NCBI Taxonomy" id="2202828"/>
    <lineage>
        <taxon>Bacteria</taxon>
        <taxon>Pseudomonadati</taxon>
        <taxon>Pseudomonadota</taxon>
        <taxon>Alphaproteobacteria</taxon>
        <taxon>Hyphomicrobiales</taxon>
        <taxon>Methylobacteriaceae</taxon>
        <taxon>Methylobacterium</taxon>
    </lineage>
</organism>
<dbReference type="Gene3D" id="3.40.50.1820">
    <property type="entry name" value="alpha/beta hydrolase"/>
    <property type="match status" value="1"/>
</dbReference>